<name>A0A6I8NVT4_ORNAN</name>
<dbReference type="GO" id="GO:0030317">
    <property type="term" value="P:flagellated sperm motility"/>
    <property type="evidence" value="ECO:0007669"/>
    <property type="project" value="UniProtKB-UniRule"/>
</dbReference>
<keyword evidence="5" id="KW-0175">Coiled coil</keyword>
<dbReference type="InterPro" id="IPR000435">
    <property type="entry name" value="Tektins"/>
</dbReference>
<comment type="subcellular location">
    <subcellularLocation>
        <location evidence="10">Cytoplasm</location>
        <location evidence="10">Cytoskeleton</location>
        <location evidence="10">Cilium axoneme</location>
    </subcellularLocation>
    <subcellularLocation>
        <location evidence="1">Cytoplasm</location>
        <location evidence="1">Cytoskeleton</location>
        <location evidence="1">Flagellum axoneme</location>
    </subcellularLocation>
</comment>
<accession>A0A6I8NVT4</accession>
<dbReference type="GO" id="GO:0005930">
    <property type="term" value="C:axoneme"/>
    <property type="evidence" value="ECO:0007669"/>
    <property type="project" value="UniProtKB-SubCell"/>
</dbReference>
<reference evidence="11" key="3">
    <citation type="submission" date="2025-09" db="UniProtKB">
        <authorList>
            <consortium name="Ensembl"/>
        </authorList>
    </citation>
    <scope>IDENTIFICATION</scope>
    <source>
        <strain evidence="11">Glennie</strain>
    </source>
</reference>
<dbReference type="AlphaFoldDB" id="A0A6I8NVT4"/>
<evidence type="ECO:0000256" key="3">
    <source>
        <dbReference type="ARBA" id="ARBA00022490"/>
    </source>
</evidence>
<protein>
    <recommendedName>
        <fullName evidence="10">Tektin</fullName>
    </recommendedName>
</protein>
<dbReference type="Proteomes" id="UP000002279">
    <property type="component" value="Chromosome 17"/>
</dbReference>
<evidence type="ECO:0000256" key="10">
    <source>
        <dbReference type="RuleBase" id="RU367040"/>
    </source>
</evidence>
<evidence type="ECO:0000256" key="9">
    <source>
        <dbReference type="ARBA" id="ARBA00046435"/>
    </source>
</evidence>
<dbReference type="Ensembl" id="ENSOANT00000069380.1">
    <property type="protein sequence ID" value="ENSOANP00000045051.1"/>
    <property type="gene ID" value="ENSOANG00000049639.1"/>
</dbReference>
<evidence type="ECO:0000256" key="1">
    <source>
        <dbReference type="ARBA" id="ARBA00004611"/>
    </source>
</evidence>
<reference evidence="11 12" key="1">
    <citation type="journal article" date="2008" name="Nature">
        <title>Genome analysis of the platypus reveals unique signatures of evolution.</title>
        <authorList>
            <person name="Warren W.C."/>
            <person name="Hillier L.W."/>
            <person name="Marshall Graves J.A."/>
            <person name="Birney E."/>
            <person name="Ponting C.P."/>
            <person name="Grutzner F."/>
            <person name="Belov K."/>
            <person name="Miller W."/>
            <person name="Clarke L."/>
            <person name="Chinwalla A.T."/>
            <person name="Yang S.P."/>
            <person name="Heger A."/>
            <person name="Locke D.P."/>
            <person name="Miethke P."/>
            <person name="Waters P.D."/>
            <person name="Veyrunes F."/>
            <person name="Fulton L."/>
            <person name="Fulton B."/>
            <person name="Graves T."/>
            <person name="Wallis J."/>
            <person name="Puente X.S."/>
            <person name="Lopez-Otin C."/>
            <person name="Ordonez G.R."/>
            <person name="Eichler E.E."/>
            <person name="Chen L."/>
            <person name="Cheng Z."/>
            <person name="Deakin J.E."/>
            <person name="Alsop A."/>
            <person name="Thompson K."/>
            <person name="Kirby P."/>
            <person name="Papenfuss A.T."/>
            <person name="Wakefield M.J."/>
            <person name="Olender T."/>
            <person name="Lancet D."/>
            <person name="Huttley G.A."/>
            <person name="Smit A.F."/>
            <person name="Pask A."/>
            <person name="Temple-Smith P."/>
            <person name="Batzer M.A."/>
            <person name="Walker J.A."/>
            <person name="Konkel M.K."/>
            <person name="Harris R.S."/>
            <person name="Whittington C.M."/>
            <person name="Wong E.S."/>
            <person name="Gemmell N.J."/>
            <person name="Buschiazzo E."/>
            <person name="Vargas Jentzsch I.M."/>
            <person name="Merkel A."/>
            <person name="Schmitz J."/>
            <person name="Zemann A."/>
            <person name="Churakov G."/>
            <person name="Kriegs J.O."/>
            <person name="Brosius J."/>
            <person name="Murchison E.P."/>
            <person name="Sachidanandam R."/>
            <person name="Smith C."/>
            <person name="Hannon G.J."/>
            <person name="Tsend-Ayush E."/>
            <person name="McMillan D."/>
            <person name="Attenborough R."/>
            <person name="Rens W."/>
            <person name="Ferguson-Smith M."/>
            <person name="Lefevre C.M."/>
            <person name="Sharp J.A."/>
            <person name="Nicholas K.R."/>
            <person name="Ray D.A."/>
            <person name="Kube M."/>
            <person name="Reinhardt R."/>
            <person name="Pringle T.H."/>
            <person name="Taylor J."/>
            <person name="Jones R.C."/>
            <person name="Nixon B."/>
            <person name="Dacheux J.L."/>
            <person name="Niwa H."/>
            <person name="Sekita Y."/>
            <person name="Huang X."/>
            <person name="Stark A."/>
            <person name="Kheradpour P."/>
            <person name="Kellis M."/>
            <person name="Flicek P."/>
            <person name="Chen Y."/>
            <person name="Webber C."/>
            <person name="Hardison R."/>
            <person name="Nelson J."/>
            <person name="Hallsworth-Pepin K."/>
            <person name="Delehaunty K."/>
            <person name="Markovic C."/>
            <person name="Minx P."/>
            <person name="Feng Y."/>
            <person name="Kremitzki C."/>
            <person name="Mitreva M."/>
            <person name="Glasscock J."/>
            <person name="Wylie T."/>
            <person name="Wohldmann P."/>
            <person name="Thiru P."/>
            <person name="Nhan M.N."/>
            <person name="Pohl C.S."/>
            <person name="Smith S.M."/>
            <person name="Hou S."/>
            <person name="Nefedov M."/>
            <person name="de Jong P.J."/>
            <person name="Renfree M.B."/>
            <person name="Mardis E.R."/>
            <person name="Wilson R.K."/>
        </authorList>
    </citation>
    <scope>NUCLEOTIDE SEQUENCE [LARGE SCALE GENOMIC DNA]</scope>
    <source>
        <strain evidence="11 12">Glennie</strain>
    </source>
</reference>
<comment type="function">
    <text evidence="10">Microtubule inner protein (MIP) part of the dynein-decorated doublet microtubules (DMTs) in cilia and flagellar axoneme. Forms filamentous polymers in the walls of ciliary and flagellar microtubules. Required for normal sperm mobility.</text>
</comment>
<keyword evidence="12" id="KW-1185">Reference proteome</keyword>
<dbReference type="Bgee" id="ENSOANG00000049639">
    <property type="expression patterns" value="Expressed in testis and 3 other cell types or tissues"/>
</dbReference>
<dbReference type="PANTHER" id="PTHR19960:SF25">
    <property type="entry name" value="TEKTIN-1"/>
    <property type="match status" value="1"/>
</dbReference>
<evidence type="ECO:0000256" key="5">
    <source>
        <dbReference type="ARBA" id="ARBA00023054"/>
    </source>
</evidence>
<dbReference type="Pfam" id="PF03148">
    <property type="entry name" value="Tektin"/>
    <property type="match status" value="1"/>
</dbReference>
<dbReference type="InParanoid" id="A0A6I8NVT4"/>
<comment type="subunit">
    <text evidence="9">Microtubule inner protein component of sperm flagellar doublet microtubules.</text>
</comment>
<evidence type="ECO:0000256" key="4">
    <source>
        <dbReference type="ARBA" id="ARBA00022846"/>
    </source>
</evidence>
<dbReference type="InterPro" id="IPR048256">
    <property type="entry name" value="Tektin-like"/>
</dbReference>
<reference evidence="11" key="2">
    <citation type="submission" date="2025-08" db="UniProtKB">
        <authorList>
            <consortium name="Ensembl"/>
        </authorList>
    </citation>
    <scope>IDENTIFICATION</scope>
    <source>
        <strain evidence="11">Glennie</strain>
    </source>
</reference>
<comment type="similarity">
    <text evidence="2 10">Belongs to the tektin family.</text>
</comment>
<keyword evidence="8 10" id="KW-0966">Cell projection</keyword>
<keyword evidence="3" id="KW-0963">Cytoplasm</keyword>
<dbReference type="OMA" id="TTCLAYH"/>
<keyword evidence="6 10" id="KW-0969">Cilium</keyword>
<dbReference type="GO" id="GO:0015630">
    <property type="term" value="C:microtubule cytoskeleton"/>
    <property type="evidence" value="ECO:0007669"/>
    <property type="project" value="UniProtKB-UniRule"/>
</dbReference>
<evidence type="ECO:0000256" key="7">
    <source>
        <dbReference type="ARBA" id="ARBA00023212"/>
    </source>
</evidence>
<evidence type="ECO:0000256" key="2">
    <source>
        <dbReference type="ARBA" id="ARBA00007209"/>
    </source>
</evidence>
<evidence type="ECO:0000313" key="11">
    <source>
        <dbReference type="Ensembl" id="ENSOANP00000045051.1"/>
    </source>
</evidence>
<dbReference type="PANTHER" id="PTHR19960">
    <property type="entry name" value="TEKTIN"/>
    <property type="match status" value="1"/>
</dbReference>
<dbReference type="GeneTree" id="ENSGT00940000180530"/>
<proteinExistence type="inferred from homology"/>
<evidence type="ECO:0000256" key="6">
    <source>
        <dbReference type="ARBA" id="ARBA00023069"/>
    </source>
</evidence>
<keyword evidence="4 10" id="KW-0282">Flagellum</keyword>
<organism evidence="11 12">
    <name type="scientific">Ornithorhynchus anatinus</name>
    <name type="common">Duckbill platypus</name>
    <dbReference type="NCBI Taxonomy" id="9258"/>
    <lineage>
        <taxon>Eukaryota</taxon>
        <taxon>Metazoa</taxon>
        <taxon>Chordata</taxon>
        <taxon>Craniata</taxon>
        <taxon>Vertebrata</taxon>
        <taxon>Euteleostomi</taxon>
        <taxon>Mammalia</taxon>
        <taxon>Monotremata</taxon>
        <taxon>Ornithorhynchidae</taxon>
        <taxon>Ornithorhynchus</taxon>
    </lineage>
</organism>
<sequence length="74" mass="8705">MARLLQVPPKFLTPEWHIANKHQYNGAESQRCRSERLVAESQRLVDEIEKTTRRSQSDVNKKLGNQRHPIALWL</sequence>
<dbReference type="GO" id="GO:0060271">
    <property type="term" value="P:cilium assembly"/>
    <property type="evidence" value="ECO:0007669"/>
    <property type="project" value="UniProtKB-UniRule"/>
</dbReference>
<evidence type="ECO:0000313" key="12">
    <source>
        <dbReference type="Proteomes" id="UP000002279"/>
    </source>
</evidence>
<evidence type="ECO:0000256" key="8">
    <source>
        <dbReference type="ARBA" id="ARBA00023273"/>
    </source>
</evidence>
<keyword evidence="7" id="KW-0206">Cytoskeleton</keyword>